<feature type="chain" id="PRO_5045570466" description="Organic solvent tolerance-like N-terminal domain-containing protein" evidence="2">
    <location>
        <begin position="21"/>
        <end position="177"/>
    </location>
</feature>
<gene>
    <name evidence="4" type="ORF">NC992_16025</name>
</gene>
<feature type="domain" description="Organic solvent tolerance-like N-terminal" evidence="3">
    <location>
        <begin position="54"/>
        <end position="116"/>
    </location>
</feature>
<keyword evidence="2" id="KW-0732">Signal</keyword>
<evidence type="ECO:0000256" key="1">
    <source>
        <dbReference type="SAM" id="MobiDB-lite"/>
    </source>
</evidence>
<evidence type="ECO:0000313" key="5">
    <source>
        <dbReference type="Proteomes" id="UP001482513"/>
    </source>
</evidence>
<dbReference type="EMBL" id="JAMPKX010000007">
    <property type="protein sequence ID" value="MEP0948393.1"/>
    <property type="molecule type" value="Genomic_DNA"/>
</dbReference>
<organism evidence="4 5">
    <name type="scientific">Leptolyngbya subtilissima DQ-A4</name>
    <dbReference type="NCBI Taxonomy" id="2933933"/>
    <lineage>
        <taxon>Bacteria</taxon>
        <taxon>Bacillati</taxon>
        <taxon>Cyanobacteriota</taxon>
        <taxon>Cyanophyceae</taxon>
        <taxon>Leptolyngbyales</taxon>
        <taxon>Leptolyngbyaceae</taxon>
        <taxon>Leptolyngbya group</taxon>
        <taxon>Leptolyngbya</taxon>
    </lineage>
</organism>
<dbReference type="Proteomes" id="UP001482513">
    <property type="component" value="Unassembled WGS sequence"/>
</dbReference>
<evidence type="ECO:0000313" key="4">
    <source>
        <dbReference type="EMBL" id="MEP0948393.1"/>
    </source>
</evidence>
<accession>A0ABV0K8Y7</accession>
<keyword evidence="5" id="KW-1185">Reference proteome</keyword>
<proteinExistence type="predicted"/>
<dbReference type="InterPro" id="IPR005653">
    <property type="entry name" value="OstA-like_N"/>
</dbReference>
<dbReference type="Gene3D" id="2.60.450.10">
    <property type="entry name" value="Lipopolysaccharide (LPS) transport protein A like domain"/>
    <property type="match status" value="1"/>
</dbReference>
<evidence type="ECO:0000259" key="3">
    <source>
        <dbReference type="Pfam" id="PF03968"/>
    </source>
</evidence>
<comment type="caution">
    <text evidence="4">The sequence shown here is derived from an EMBL/GenBank/DDBJ whole genome shotgun (WGS) entry which is preliminary data.</text>
</comment>
<feature type="region of interest" description="Disordered" evidence="1">
    <location>
        <begin position="134"/>
        <end position="177"/>
    </location>
</feature>
<protein>
    <recommendedName>
        <fullName evidence="3">Organic solvent tolerance-like N-terminal domain-containing protein</fullName>
    </recommendedName>
</protein>
<dbReference type="RefSeq" id="WP_190703925.1">
    <property type="nucleotide sequence ID" value="NZ_JAMPKX010000007.1"/>
</dbReference>
<evidence type="ECO:0000256" key="2">
    <source>
        <dbReference type="SAM" id="SignalP"/>
    </source>
</evidence>
<name>A0ABV0K8Y7_9CYAN</name>
<reference evidence="4 5" key="1">
    <citation type="submission" date="2022-04" db="EMBL/GenBank/DDBJ databases">
        <title>Positive selection, recombination, and allopatry shape intraspecific diversity of widespread and dominant cyanobacteria.</title>
        <authorList>
            <person name="Wei J."/>
            <person name="Shu W."/>
            <person name="Hu C."/>
        </authorList>
    </citation>
    <scope>NUCLEOTIDE SEQUENCE [LARGE SCALE GENOMIC DNA]</scope>
    <source>
        <strain evidence="4 5">DQ-A4</strain>
    </source>
</reference>
<dbReference type="Pfam" id="PF03968">
    <property type="entry name" value="LptD_N"/>
    <property type="match status" value="1"/>
</dbReference>
<sequence>MARRSRWVWIVAAVAGASVALDGGSLAPLGGAPAQAQDGGTITLRSDIQEANAATGIITARGNVQIDYPTRGIQATSAQADYFSNEDRIVLSGNVVVTQKGNTLRAEVVTYLIEEDRFVATPRPNDQVEAVYILPESPPAPTSNSGGAGARPPAPRPPVVLDVSPVEDGAQPLNPAQ</sequence>
<feature type="signal peptide" evidence="2">
    <location>
        <begin position="1"/>
        <end position="20"/>
    </location>
</feature>